<accession>A0A917EP69</accession>
<gene>
    <name evidence="3" type="primary">smf</name>
    <name evidence="3" type="ORF">GCM10007140_14780</name>
</gene>
<dbReference type="RefSeq" id="WP_188387726.1">
    <property type="nucleotide sequence ID" value="NZ_BMFK01000001.1"/>
</dbReference>
<organism evidence="3 4">
    <name type="scientific">Priestia taiwanensis</name>
    <dbReference type="NCBI Taxonomy" id="1347902"/>
    <lineage>
        <taxon>Bacteria</taxon>
        <taxon>Bacillati</taxon>
        <taxon>Bacillota</taxon>
        <taxon>Bacilli</taxon>
        <taxon>Bacillales</taxon>
        <taxon>Bacillaceae</taxon>
        <taxon>Priestia</taxon>
    </lineage>
</organism>
<reference evidence="3" key="2">
    <citation type="submission" date="2020-09" db="EMBL/GenBank/DDBJ databases">
        <authorList>
            <person name="Sun Q."/>
            <person name="Zhou Y."/>
        </authorList>
    </citation>
    <scope>NUCLEOTIDE SEQUENCE</scope>
    <source>
        <strain evidence="3">CGMCC 1.12698</strain>
    </source>
</reference>
<evidence type="ECO:0000256" key="1">
    <source>
        <dbReference type="ARBA" id="ARBA00006525"/>
    </source>
</evidence>
<dbReference type="EMBL" id="BMFK01000001">
    <property type="protein sequence ID" value="GGE65675.1"/>
    <property type="molecule type" value="Genomic_DNA"/>
</dbReference>
<sequence length="292" mass="32743">MSTIRERLLHLHYLYGDNYAMIQKLLSVDPTLAKIYDMSLLELELYTPLSPSKASKLHHYLQTTSISALQSHLHYHHITYITIYDEEYPPLLKEIPDPPHVLYLQGNSSLLCHPRTLSVVGTRSPTQYAYNGLETLIKQLEPEKWVIVSGLAVGVDTFAHTLAVKHGHATIAVLGSGFEHIYPAANRSLATYIRQHHLLVSEYPPYCPPKRWYFPKRNRIISGLSRGTLIVEAKARSGSLITADCALDQGREVFALPGPITSPYSCGTHYLIQQGAKLVHSVDDITSEFSLS</sequence>
<name>A0A917EP69_9BACI</name>
<dbReference type="InterPro" id="IPR057666">
    <property type="entry name" value="DrpA_SLOG"/>
</dbReference>
<dbReference type="InterPro" id="IPR003488">
    <property type="entry name" value="DprA"/>
</dbReference>
<dbReference type="Gene3D" id="3.40.50.450">
    <property type="match status" value="1"/>
</dbReference>
<comment type="caution">
    <text evidence="3">The sequence shown here is derived from an EMBL/GenBank/DDBJ whole genome shotgun (WGS) entry which is preliminary data.</text>
</comment>
<evidence type="ECO:0000313" key="4">
    <source>
        <dbReference type="Proteomes" id="UP000605259"/>
    </source>
</evidence>
<dbReference type="AlphaFoldDB" id="A0A917EP69"/>
<protein>
    <submittedName>
        <fullName evidence="3">DNA processing protein DprA</fullName>
    </submittedName>
</protein>
<dbReference type="Proteomes" id="UP000605259">
    <property type="component" value="Unassembled WGS sequence"/>
</dbReference>
<dbReference type="GO" id="GO:0009294">
    <property type="term" value="P:DNA-mediated transformation"/>
    <property type="evidence" value="ECO:0007669"/>
    <property type="project" value="InterPro"/>
</dbReference>
<evidence type="ECO:0000313" key="3">
    <source>
        <dbReference type="EMBL" id="GGE65675.1"/>
    </source>
</evidence>
<dbReference type="Pfam" id="PF02481">
    <property type="entry name" value="DNA_processg_A"/>
    <property type="match status" value="1"/>
</dbReference>
<feature type="domain" description="Smf/DprA SLOG" evidence="2">
    <location>
        <begin position="80"/>
        <end position="289"/>
    </location>
</feature>
<dbReference type="PANTHER" id="PTHR43022:SF1">
    <property type="entry name" value="PROTEIN SMF"/>
    <property type="match status" value="1"/>
</dbReference>
<evidence type="ECO:0000259" key="2">
    <source>
        <dbReference type="Pfam" id="PF02481"/>
    </source>
</evidence>
<dbReference type="SUPFAM" id="SSF102405">
    <property type="entry name" value="MCP/YpsA-like"/>
    <property type="match status" value="1"/>
</dbReference>
<comment type="similarity">
    <text evidence="1">Belongs to the DprA/Smf family.</text>
</comment>
<keyword evidence="4" id="KW-1185">Reference proteome</keyword>
<proteinExistence type="inferred from homology"/>
<dbReference type="PANTHER" id="PTHR43022">
    <property type="entry name" value="PROTEIN SMF"/>
    <property type="match status" value="1"/>
</dbReference>
<reference evidence="3" key="1">
    <citation type="journal article" date="2014" name="Int. J. Syst. Evol. Microbiol.">
        <title>Complete genome sequence of Corynebacterium casei LMG S-19264T (=DSM 44701T), isolated from a smear-ripened cheese.</title>
        <authorList>
            <consortium name="US DOE Joint Genome Institute (JGI-PGF)"/>
            <person name="Walter F."/>
            <person name="Albersmeier A."/>
            <person name="Kalinowski J."/>
            <person name="Ruckert C."/>
        </authorList>
    </citation>
    <scope>NUCLEOTIDE SEQUENCE</scope>
    <source>
        <strain evidence="3">CGMCC 1.12698</strain>
    </source>
</reference>
<dbReference type="NCBIfam" id="TIGR00732">
    <property type="entry name" value="dprA"/>
    <property type="match status" value="1"/>
</dbReference>